<organism evidence="1 2">
    <name type="scientific">Aquimarina mytili</name>
    <dbReference type="NCBI Taxonomy" id="874423"/>
    <lineage>
        <taxon>Bacteria</taxon>
        <taxon>Pseudomonadati</taxon>
        <taxon>Bacteroidota</taxon>
        <taxon>Flavobacteriia</taxon>
        <taxon>Flavobacteriales</taxon>
        <taxon>Flavobacteriaceae</taxon>
        <taxon>Aquimarina</taxon>
    </lineage>
</organism>
<keyword evidence="2" id="KW-1185">Reference proteome</keyword>
<dbReference type="AlphaFoldDB" id="A0A937A6E1"/>
<name>A0A937A6E1_9FLAO</name>
<dbReference type="PROSITE" id="PS51257">
    <property type="entry name" value="PROKAR_LIPOPROTEIN"/>
    <property type="match status" value="1"/>
</dbReference>
<dbReference type="EMBL" id="JAERQJ010000007">
    <property type="protein sequence ID" value="MBL0685129.1"/>
    <property type="molecule type" value="Genomic_DNA"/>
</dbReference>
<proteinExistence type="predicted"/>
<evidence type="ECO:0000313" key="1">
    <source>
        <dbReference type="EMBL" id="MBL0685129.1"/>
    </source>
</evidence>
<protein>
    <submittedName>
        <fullName evidence="1">Uncharacterized protein</fullName>
    </submittedName>
</protein>
<gene>
    <name evidence="1" type="ORF">JJQ60_16475</name>
</gene>
<evidence type="ECO:0000313" key="2">
    <source>
        <dbReference type="Proteomes" id="UP000651057"/>
    </source>
</evidence>
<reference evidence="1" key="1">
    <citation type="submission" date="2021-01" db="EMBL/GenBank/DDBJ databases">
        <authorList>
            <person name="Zhong Y.L."/>
        </authorList>
    </citation>
    <scope>NUCLEOTIDE SEQUENCE</scope>
    <source>
        <strain evidence="1">KCTC 23302</strain>
    </source>
</reference>
<comment type="caution">
    <text evidence="1">The sequence shown here is derived from an EMBL/GenBank/DDBJ whole genome shotgun (WGS) entry which is preliminary data.</text>
</comment>
<dbReference type="Proteomes" id="UP000651057">
    <property type="component" value="Unassembled WGS sequence"/>
</dbReference>
<dbReference type="RefSeq" id="WP_201922830.1">
    <property type="nucleotide sequence ID" value="NZ_BAABAX010000020.1"/>
</dbReference>
<sequence>MKKIFKYYSTLLASIFLLGCSGDDKTVDQVLDGVTNGAILRTIDIDNKLIYNDITTSFEADSDYTLIIEEQDASNGDLLSEVEIYARFVENTRIDTNGDLVVDENDDDLSTEEGLIRTLTASDFEPGDRGVPISTINFTAEELVSFTGVDESKIQGKDDFALRFVLKLTDGRSFSVDDASGNVSGGSYFSSPYTYRTTIGCAITESLAGTYTYQITSLVSAPGGTSNCPAGPLTGEVTWEDTNTPGEYSTSDISFGQFDACYVDVFSAITFDHILVTWDCTNLVAEGKIETVEVDTDKEDEFSYVYTITATSGSDMTIEFGNSKGDQGTVILTRSGGSEWPVLLQR</sequence>
<accession>A0A937A6E1</accession>